<dbReference type="Gene3D" id="3.30.460.20">
    <property type="entry name" value="CorA soluble domain-like"/>
    <property type="match status" value="1"/>
</dbReference>
<dbReference type="GO" id="GO:0016020">
    <property type="term" value="C:membrane"/>
    <property type="evidence" value="ECO:0007669"/>
    <property type="project" value="UniProtKB-SubCell"/>
</dbReference>
<dbReference type="PANTHER" id="PTHR47891">
    <property type="entry name" value="TRANSPORTER-RELATED"/>
    <property type="match status" value="1"/>
</dbReference>
<evidence type="ECO:0000256" key="2">
    <source>
        <dbReference type="ARBA" id="ARBA00009765"/>
    </source>
</evidence>
<comment type="similarity">
    <text evidence="2">Belongs to the CorA metal ion transporter (MIT) (TC 1.A.35) family.</text>
</comment>
<accession>A0A0R1XBY4</accession>
<sequence>MTTEDTFHWQIINGKQPAEQTLLRTKYHITEEVITYALDEDESPHAELDRATGTFLLIYNVPRNQPEDDVYDAPLTFIIKGMTLLVVDNGTTLRVSDKLYRTLAQTDTTSPFSALFTCLVKLTDMFAPLVQTVDNERKAIVPELRRHTTKKALLRLSDLSLRADYLSRSAKQNTMVLRQVHAHPIYQRFTVGEEEQLADVVIEADQVLEMAELSSHTLDHLSQTYDSILNNNLNDVMKFMTVWSLLLTVPTIVTGFYGMNVPLPAQHSPWGWIITIGITLALWLVMGAFLHRWMK</sequence>
<dbReference type="Gene3D" id="1.20.58.340">
    <property type="entry name" value="Magnesium transport protein CorA, transmembrane region"/>
    <property type="match status" value="2"/>
</dbReference>
<comment type="caution">
    <text evidence="7">The sequence shown here is derived from an EMBL/GenBank/DDBJ whole genome shotgun (WGS) entry which is preliminary data.</text>
</comment>
<keyword evidence="4 6" id="KW-1133">Transmembrane helix</keyword>
<dbReference type="Pfam" id="PF01544">
    <property type="entry name" value="CorA"/>
    <property type="match status" value="1"/>
</dbReference>
<protein>
    <submittedName>
        <fullName evidence="7">Mg2+ and Co2+ transporter</fullName>
    </submittedName>
</protein>
<organism evidence="7 8">
    <name type="scientific">Schleiferilactobacillus harbinensis DSM 16991</name>
    <dbReference type="NCBI Taxonomy" id="1122147"/>
    <lineage>
        <taxon>Bacteria</taxon>
        <taxon>Bacillati</taxon>
        <taxon>Bacillota</taxon>
        <taxon>Bacilli</taxon>
        <taxon>Lactobacillales</taxon>
        <taxon>Lactobacillaceae</taxon>
        <taxon>Schleiferilactobacillus</taxon>
    </lineage>
</organism>
<dbReference type="InterPro" id="IPR045861">
    <property type="entry name" value="CorA_cytoplasmic_dom"/>
</dbReference>
<dbReference type="InterPro" id="IPR002523">
    <property type="entry name" value="MgTranspt_CorA/ZnTranspt_ZntB"/>
</dbReference>
<evidence type="ECO:0000256" key="3">
    <source>
        <dbReference type="ARBA" id="ARBA00022692"/>
    </source>
</evidence>
<dbReference type="AlphaFoldDB" id="A0A0R1XBY4"/>
<evidence type="ECO:0000313" key="8">
    <source>
        <dbReference type="Proteomes" id="UP000050949"/>
    </source>
</evidence>
<gene>
    <name evidence="7" type="ORF">FC91_GL002554</name>
</gene>
<reference evidence="7 8" key="1">
    <citation type="journal article" date="2015" name="Genome Announc.">
        <title>Expanding the biotechnology potential of lactobacilli through comparative genomics of 213 strains and associated genera.</title>
        <authorList>
            <person name="Sun Z."/>
            <person name="Harris H.M."/>
            <person name="McCann A."/>
            <person name="Guo C."/>
            <person name="Argimon S."/>
            <person name="Zhang W."/>
            <person name="Yang X."/>
            <person name="Jeffery I.B."/>
            <person name="Cooney J.C."/>
            <person name="Kagawa T.F."/>
            <person name="Liu W."/>
            <person name="Song Y."/>
            <person name="Salvetti E."/>
            <person name="Wrobel A."/>
            <person name="Rasinkangas P."/>
            <person name="Parkhill J."/>
            <person name="Rea M.C."/>
            <person name="O'Sullivan O."/>
            <person name="Ritari J."/>
            <person name="Douillard F.P."/>
            <person name="Paul Ross R."/>
            <person name="Yang R."/>
            <person name="Briner A.E."/>
            <person name="Felis G.E."/>
            <person name="de Vos W.M."/>
            <person name="Barrangou R."/>
            <person name="Klaenhammer T.R."/>
            <person name="Caufield P.W."/>
            <person name="Cui Y."/>
            <person name="Zhang H."/>
            <person name="O'Toole P.W."/>
        </authorList>
    </citation>
    <scope>NUCLEOTIDE SEQUENCE [LARGE SCALE GENOMIC DNA]</scope>
    <source>
        <strain evidence="7 8">DSM 16991</strain>
    </source>
</reference>
<keyword evidence="3 6" id="KW-0812">Transmembrane</keyword>
<dbReference type="PATRIC" id="fig|1122147.4.peg.2635"/>
<evidence type="ECO:0000313" key="7">
    <source>
        <dbReference type="EMBL" id="KRM27345.1"/>
    </source>
</evidence>
<comment type="subcellular location">
    <subcellularLocation>
        <location evidence="1">Membrane</location>
        <topology evidence="1">Multi-pass membrane protein</topology>
    </subcellularLocation>
</comment>
<dbReference type="SUPFAM" id="SSF144083">
    <property type="entry name" value="Magnesium transport protein CorA, transmembrane region"/>
    <property type="match status" value="1"/>
</dbReference>
<dbReference type="Proteomes" id="UP000050949">
    <property type="component" value="Unassembled WGS sequence"/>
</dbReference>
<name>A0A0R1XBY4_9LACO</name>
<dbReference type="InterPro" id="IPR045863">
    <property type="entry name" value="CorA_TM1_TM2"/>
</dbReference>
<dbReference type="CDD" id="cd12827">
    <property type="entry name" value="EcCorA_ZntB-like_u2"/>
    <property type="match status" value="1"/>
</dbReference>
<dbReference type="EMBL" id="AZFW01000050">
    <property type="protein sequence ID" value="KRM27345.1"/>
    <property type="molecule type" value="Genomic_DNA"/>
</dbReference>
<dbReference type="SUPFAM" id="SSF143865">
    <property type="entry name" value="CorA soluble domain-like"/>
    <property type="match status" value="1"/>
</dbReference>
<evidence type="ECO:0000256" key="6">
    <source>
        <dbReference type="SAM" id="Phobius"/>
    </source>
</evidence>
<proteinExistence type="inferred from homology"/>
<dbReference type="PANTHER" id="PTHR47891:SF1">
    <property type="entry name" value="CORA-MAGNESIUM AND COBALT TRANSPORTER"/>
    <property type="match status" value="1"/>
</dbReference>
<keyword evidence="5 6" id="KW-0472">Membrane</keyword>
<feature type="transmembrane region" description="Helical" evidence="6">
    <location>
        <begin position="239"/>
        <end position="258"/>
    </location>
</feature>
<dbReference type="InterPro" id="IPR047199">
    <property type="entry name" value="CorA-like"/>
</dbReference>
<dbReference type="GO" id="GO:0046873">
    <property type="term" value="F:metal ion transmembrane transporter activity"/>
    <property type="evidence" value="ECO:0007669"/>
    <property type="project" value="InterPro"/>
</dbReference>
<dbReference type="RefSeq" id="WP_027827615.1">
    <property type="nucleotide sequence ID" value="NZ_AUEH01000005.1"/>
</dbReference>
<dbReference type="OrthoDB" id="9803416at2"/>
<evidence type="ECO:0000256" key="4">
    <source>
        <dbReference type="ARBA" id="ARBA00022989"/>
    </source>
</evidence>
<evidence type="ECO:0000256" key="1">
    <source>
        <dbReference type="ARBA" id="ARBA00004141"/>
    </source>
</evidence>
<dbReference type="eggNOG" id="COG0598">
    <property type="taxonomic scope" value="Bacteria"/>
</dbReference>
<evidence type="ECO:0000256" key="5">
    <source>
        <dbReference type="ARBA" id="ARBA00023136"/>
    </source>
</evidence>
<feature type="transmembrane region" description="Helical" evidence="6">
    <location>
        <begin position="270"/>
        <end position="290"/>
    </location>
</feature>